<dbReference type="SUPFAM" id="SSF46785">
    <property type="entry name" value="Winged helix' DNA-binding domain"/>
    <property type="match status" value="1"/>
</dbReference>
<dbReference type="PANTHER" id="PTHR43537:SF5">
    <property type="entry name" value="UXU OPERON TRANSCRIPTIONAL REGULATOR"/>
    <property type="match status" value="1"/>
</dbReference>
<dbReference type="InterPro" id="IPR036390">
    <property type="entry name" value="WH_DNA-bd_sf"/>
</dbReference>
<dbReference type="CDD" id="cd07377">
    <property type="entry name" value="WHTH_GntR"/>
    <property type="match status" value="1"/>
</dbReference>
<dbReference type="InterPro" id="IPR000524">
    <property type="entry name" value="Tscrpt_reg_HTH_GntR"/>
</dbReference>
<accession>A0AAU7JMM7</accession>
<gene>
    <name evidence="5" type="ORF">ABEG18_11375</name>
</gene>
<dbReference type="InterPro" id="IPR011711">
    <property type="entry name" value="GntR_C"/>
</dbReference>
<dbReference type="SMART" id="SM00345">
    <property type="entry name" value="HTH_GNTR"/>
    <property type="match status" value="1"/>
</dbReference>
<dbReference type="InterPro" id="IPR008920">
    <property type="entry name" value="TF_FadR/GntR_C"/>
</dbReference>
<keyword evidence="3" id="KW-0804">Transcription</keyword>
<dbReference type="InterPro" id="IPR036388">
    <property type="entry name" value="WH-like_DNA-bd_sf"/>
</dbReference>
<reference evidence="5" key="1">
    <citation type="submission" date="2024-05" db="EMBL/GenBank/DDBJ databases">
        <authorList>
            <person name="Kim S."/>
            <person name="Heo J."/>
            <person name="Choi H."/>
            <person name="Choi Y."/>
            <person name="Kwon S.-W."/>
            <person name="Kim Y."/>
        </authorList>
    </citation>
    <scope>NUCLEOTIDE SEQUENCE</scope>
    <source>
        <strain evidence="5">KACC 23698</strain>
    </source>
</reference>
<dbReference type="Pfam" id="PF07729">
    <property type="entry name" value="FCD"/>
    <property type="match status" value="1"/>
</dbReference>
<proteinExistence type="predicted"/>
<dbReference type="SMART" id="SM00895">
    <property type="entry name" value="FCD"/>
    <property type="match status" value="1"/>
</dbReference>
<evidence type="ECO:0000256" key="1">
    <source>
        <dbReference type="ARBA" id="ARBA00023015"/>
    </source>
</evidence>
<dbReference type="RefSeq" id="WP_406858175.1">
    <property type="nucleotide sequence ID" value="NZ_CP157484.1"/>
</dbReference>
<dbReference type="Gene3D" id="1.10.10.10">
    <property type="entry name" value="Winged helix-like DNA-binding domain superfamily/Winged helix DNA-binding domain"/>
    <property type="match status" value="1"/>
</dbReference>
<dbReference type="Gene3D" id="1.20.120.530">
    <property type="entry name" value="GntR ligand-binding domain-like"/>
    <property type="match status" value="1"/>
</dbReference>
<dbReference type="Pfam" id="PF00392">
    <property type="entry name" value="GntR"/>
    <property type="match status" value="1"/>
</dbReference>
<keyword evidence="1" id="KW-0805">Transcription regulation</keyword>
<dbReference type="EMBL" id="CP157484">
    <property type="protein sequence ID" value="XBO41324.1"/>
    <property type="molecule type" value="Genomic_DNA"/>
</dbReference>
<organism evidence="5">
    <name type="scientific">Alsobacter sp. KACC 23698</name>
    <dbReference type="NCBI Taxonomy" id="3149229"/>
    <lineage>
        <taxon>Bacteria</taxon>
        <taxon>Pseudomonadati</taxon>
        <taxon>Pseudomonadota</taxon>
        <taxon>Alphaproteobacteria</taxon>
        <taxon>Hyphomicrobiales</taxon>
        <taxon>Alsobacteraceae</taxon>
        <taxon>Alsobacter</taxon>
    </lineage>
</organism>
<evidence type="ECO:0000256" key="3">
    <source>
        <dbReference type="ARBA" id="ARBA00023163"/>
    </source>
</evidence>
<evidence type="ECO:0000313" key="5">
    <source>
        <dbReference type="EMBL" id="XBO41324.1"/>
    </source>
</evidence>
<sequence length="251" mass="27545">MSTAASAVDAADHEDALDLEILDAPDAEAPNAVLQVRAFLARAGTLDHGRLPPERELAQALGVTRAELRKALAKLEAEGQLWRHVGKGTFVGSRPIDNLADVAGMARRTNPAEVMRARLAIEPEIARLAALNATPAHLSELEAIMRKSRQAQTWRQYESCDNRFHRMIAAATQNSLLLGLLDTLSAVRQAVNWGRLRASPTRPREDHHSFVEHEAIVAAIADRDMSRAAQAMRTHLQSVERNLLGRAEAED</sequence>
<name>A0AAU7JMM7_9HYPH</name>
<dbReference type="PANTHER" id="PTHR43537">
    <property type="entry name" value="TRANSCRIPTIONAL REGULATOR, GNTR FAMILY"/>
    <property type="match status" value="1"/>
</dbReference>
<evidence type="ECO:0000259" key="4">
    <source>
        <dbReference type="PROSITE" id="PS50949"/>
    </source>
</evidence>
<dbReference type="PROSITE" id="PS50949">
    <property type="entry name" value="HTH_GNTR"/>
    <property type="match status" value="1"/>
</dbReference>
<dbReference type="PRINTS" id="PR00035">
    <property type="entry name" value="HTHGNTR"/>
</dbReference>
<dbReference type="SUPFAM" id="SSF48008">
    <property type="entry name" value="GntR ligand-binding domain-like"/>
    <property type="match status" value="1"/>
</dbReference>
<dbReference type="GO" id="GO:0003677">
    <property type="term" value="F:DNA binding"/>
    <property type="evidence" value="ECO:0007669"/>
    <property type="project" value="UniProtKB-KW"/>
</dbReference>
<evidence type="ECO:0000256" key="2">
    <source>
        <dbReference type="ARBA" id="ARBA00023125"/>
    </source>
</evidence>
<keyword evidence="2" id="KW-0238">DNA-binding</keyword>
<feature type="domain" description="HTH gntR-type" evidence="4">
    <location>
        <begin position="26"/>
        <end position="94"/>
    </location>
</feature>
<dbReference type="GO" id="GO:0003700">
    <property type="term" value="F:DNA-binding transcription factor activity"/>
    <property type="evidence" value="ECO:0007669"/>
    <property type="project" value="InterPro"/>
</dbReference>
<protein>
    <submittedName>
        <fullName evidence="5">FCD domain-containing protein</fullName>
    </submittedName>
</protein>
<dbReference type="AlphaFoldDB" id="A0AAU7JMM7"/>